<evidence type="ECO:0000256" key="5">
    <source>
        <dbReference type="ARBA" id="ARBA00023136"/>
    </source>
</evidence>
<evidence type="ECO:0000256" key="7">
    <source>
        <dbReference type="SAM" id="Phobius"/>
    </source>
</evidence>
<dbReference type="GO" id="GO:0005886">
    <property type="term" value="C:plasma membrane"/>
    <property type="evidence" value="ECO:0007669"/>
    <property type="project" value="UniProtKB-SubCell"/>
</dbReference>
<reference evidence="10" key="1">
    <citation type="submission" date="2016-10" db="EMBL/GenBank/DDBJ databases">
        <authorList>
            <person name="Varghese N."/>
            <person name="Submissions S."/>
        </authorList>
    </citation>
    <scope>NUCLEOTIDE SEQUENCE [LARGE SCALE GENOMIC DNA]</scope>
    <source>
        <strain evidence="10">DSM 20632</strain>
    </source>
</reference>
<dbReference type="PANTHER" id="PTHR30509:SF9">
    <property type="entry name" value="MULTIDRUG RESISTANCE PROTEIN MDTO"/>
    <property type="match status" value="1"/>
</dbReference>
<dbReference type="RefSeq" id="WP_092150386.1">
    <property type="nucleotide sequence ID" value="NZ_LT629700.1"/>
</dbReference>
<keyword evidence="3 7" id="KW-0812">Transmembrane</keyword>
<evidence type="ECO:0000259" key="8">
    <source>
        <dbReference type="Pfam" id="PF13515"/>
    </source>
</evidence>
<dbReference type="InterPro" id="IPR049453">
    <property type="entry name" value="Memb_transporter_dom"/>
</dbReference>
<evidence type="ECO:0000313" key="9">
    <source>
        <dbReference type="EMBL" id="SDL95074.1"/>
    </source>
</evidence>
<evidence type="ECO:0000256" key="6">
    <source>
        <dbReference type="ARBA" id="ARBA00043993"/>
    </source>
</evidence>
<proteinExistence type="inferred from homology"/>
<feature type="transmembrane region" description="Helical" evidence="7">
    <location>
        <begin position="78"/>
        <end position="97"/>
    </location>
</feature>
<accession>A0A1G9P8P3</accession>
<feature type="transmembrane region" description="Helical" evidence="7">
    <location>
        <begin position="156"/>
        <end position="176"/>
    </location>
</feature>
<dbReference type="OrthoDB" id="5198202at2"/>
<sequence>MAKERMSTRERLQAVDLTLKARLARVRKRLLPIAQTAIAAGFAYWVASTVFGHARPFFAPISVIIIIGMTGGERITKAMDISLGCVLGVLVGDLLFYRLGEGGWQIAVIVGGALLIASFFSRSQLVNNQVAIGSVLIATIMPPGGEVTGIDRTVDAFVGAVVALLTLALIPQGPVGRARQEIAKVMELMSSVLDDVADGLRAGDSAVIDDALESIRASQTDIDSMSSAIASGAESARLSPFLWGSRRFVHSLELVIPPVDTAIRTTRVLARRALILCGDGDKVTPEQIALIDALASACLEISDVYEVDSRKRQAVAIPRIVNDLRVLGSRAGMDVIPEDGVLSAYVILAQTRSLIVDLLQVCGLSRESAAAVLAPTSDTPQFPPEMYG</sequence>
<feature type="transmembrane region" description="Helical" evidence="7">
    <location>
        <begin position="103"/>
        <end position="120"/>
    </location>
</feature>
<comment type="subcellular location">
    <subcellularLocation>
        <location evidence="1">Cell membrane</location>
        <topology evidence="1">Multi-pass membrane protein</topology>
    </subcellularLocation>
</comment>
<keyword evidence="4 7" id="KW-1133">Transmembrane helix</keyword>
<dbReference type="PANTHER" id="PTHR30509">
    <property type="entry name" value="P-HYDROXYBENZOIC ACID EFFLUX PUMP SUBUNIT-RELATED"/>
    <property type="match status" value="1"/>
</dbReference>
<feature type="transmembrane region" description="Helical" evidence="7">
    <location>
        <begin position="30"/>
        <end position="47"/>
    </location>
</feature>
<evidence type="ECO:0000256" key="2">
    <source>
        <dbReference type="ARBA" id="ARBA00022475"/>
    </source>
</evidence>
<organism evidence="9 10">
    <name type="scientific">Corynebacterium mycetoides</name>
    <dbReference type="NCBI Taxonomy" id="38302"/>
    <lineage>
        <taxon>Bacteria</taxon>
        <taxon>Bacillati</taxon>
        <taxon>Actinomycetota</taxon>
        <taxon>Actinomycetes</taxon>
        <taxon>Mycobacteriales</taxon>
        <taxon>Corynebacteriaceae</taxon>
        <taxon>Corynebacterium</taxon>
    </lineage>
</organism>
<keyword evidence="2" id="KW-1003">Cell membrane</keyword>
<gene>
    <name evidence="9" type="ORF">SAMN04488535_1354</name>
</gene>
<comment type="similarity">
    <text evidence="6">Belongs to the YccS/YhfK family.</text>
</comment>
<evidence type="ECO:0000256" key="1">
    <source>
        <dbReference type="ARBA" id="ARBA00004651"/>
    </source>
</evidence>
<dbReference type="AlphaFoldDB" id="A0A1G9P8P3"/>
<dbReference type="EMBL" id="LT629700">
    <property type="protein sequence ID" value="SDL95074.1"/>
    <property type="molecule type" value="Genomic_DNA"/>
</dbReference>
<protein>
    <submittedName>
        <fullName evidence="9">Uncharacterized membrane protein YgaE, UPF0421/DUF939 family</fullName>
    </submittedName>
</protein>
<evidence type="ECO:0000256" key="3">
    <source>
        <dbReference type="ARBA" id="ARBA00022692"/>
    </source>
</evidence>
<feature type="transmembrane region" description="Helical" evidence="7">
    <location>
        <begin position="53"/>
        <end position="71"/>
    </location>
</feature>
<dbReference type="STRING" id="38302.SAMN04488535_1354"/>
<keyword evidence="5 7" id="KW-0472">Membrane</keyword>
<evidence type="ECO:0000256" key="4">
    <source>
        <dbReference type="ARBA" id="ARBA00022989"/>
    </source>
</evidence>
<dbReference type="Proteomes" id="UP000199350">
    <property type="component" value="Chromosome I"/>
</dbReference>
<feature type="domain" description="Integral membrane bound transporter" evidence="8">
    <location>
        <begin position="44"/>
        <end position="165"/>
    </location>
</feature>
<dbReference type="Pfam" id="PF13515">
    <property type="entry name" value="FUSC_2"/>
    <property type="match status" value="1"/>
</dbReference>
<feature type="transmembrane region" description="Helical" evidence="7">
    <location>
        <begin position="125"/>
        <end position="144"/>
    </location>
</feature>
<keyword evidence="10" id="KW-1185">Reference proteome</keyword>
<name>A0A1G9P8P3_9CORY</name>
<evidence type="ECO:0000313" key="10">
    <source>
        <dbReference type="Proteomes" id="UP000199350"/>
    </source>
</evidence>